<protein>
    <submittedName>
        <fullName evidence="6">Putative editing factor</fullName>
    </submittedName>
    <submittedName>
        <fullName evidence="5">Tetratricopeptide-like helical domain superfamily, DYW domain-containing protein</fullName>
    </submittedName>
</protein>
<gene>
    <name evidence="6" type="ORF">HannXRQ_Chr15g0479331</name>
    <name evidence="5" type="ORF">HanXRQr2_Chr15g0692801</name>
</gene>
<keyword evidence="2" id="KW-0677">Repeat</keyword>
<evidence type="ECO:0000256" key="3">
    <source>
        <dbReference type="PROSITE-ProRule" id="PRU00708"/>
    </source>
</evidence>
<proteinExistence type="inferred from homology"/>
<feature type="repeat" description="PPR" evidence="3">
    <location>
        <begin position="450"/>
        <end position="484"/>
    </location>
</feature>
<dbReference type="PROSITE" id="PS51375">
    <property type="entry name" value="PPR"/>
    <property type="match status" value="5"/>
</dbReference>
<reference evidence="5 7" key="1">
    <citation type="journal article" date="2017" name="Nature">
        <title>The sunflower genome provides insights into oil metabolism, flowering and Asterid evolution.</title>
        <authorList>
            <person name="Badouin H."/>
            <person name="Gouzy J."/>
            <person name="Grassa C.J."/>
            <person name="Murat F."/>
            <person name="Staton S.E."/>
            <person name="Cottret L."/>
            <person name="Lelandais-Briere C."/>
            <person name="Owens G.L."/>
            <person name="Carrere S."/>
            <person name="Mayjonade B."/>
            <person name="Legrand L."/>
            <person name="Gill N."/>
            <person name="Kane N.C."/>
            <person name="Bowers J.E."/>
            <person name="Hubner S."/>
            <person name="Bellec A."/>
            <person name="Berard A."/>
            <person name="Berges H."/>
            <person name="Blanchet N."/>
            <person name="Boniface M.C."/>
            <person name="Brunel D."/>
            <person name="Catrice O."/>
            <person name="Chaidir N."/>
            <person name="Claudel C."/>
            <person name="Donnadieu C."/>
            <person name="Faraut T."/>
            <person name="Fievet G."/>
            <person name="Helmstetter N."/>
            <person name="King M."/>
            <person name="Knapp S.J."/>
            <person name="Lai Z."/>
            <person name="Le Paslier M.C."/>
            <person name="Lippi Y."/>
            <person name="Lorenzon L."/>
            <person name="Mandel J.R."/>
            <person name="Marage G."/>
            <person name="Marchand G."/>
            <person name="Marquand E."/>
            <person name="Bret-Mestries E."/>
            <person name="Morien E."/>
            <person name="Nambeesan S."/>
            <person name="Nguyen T."/>
            <person name="Pegot-Espagnet P."/>
            <person name="Pouilly N."/>
            <person name="Raftis F."/>
            <person name="Sallet E."/>
            <person name="Schiex T."/>
            <person name="Thomas J."/>
            <person name="Vandecasteele C."/>
            <person name="Vares D."/>
            <person name="Vear F."/>
            <person name="Vautrin S."/>
            <person name="Crespi M."/>
            <person name="Mangin B."/>
            <person name="Burke J.M."/>
            <person name="Salse J."/>
            <person name="Munos S."/>
            <person name="Vincourt P."/>
            <person name="Rieseberg L.H."/>
            <person name="Langlade N.B."/>
        </authorList>
    </citation>
    <scope>NUCLEOTIDE SEQUENCE [LARGE SCALE GENOMIC DNA]</scope>
    <source>
        <strain evidence="7">cv. SF193</strain>
        <tissue evidence="5">Leaves</tissue>
    </source>
</reference>
<dbReference type="Pfam" id="PF20431">
    <property type="entry name" value="E_motif"/>
    <property type="match status" value="1"/>
</dbReference>
<dbReference type="GO" id="GO:0005739">
    <property type="term" value="C:mitochondrion"/>
    <property type="evidence" value="ECO:0000318"/>
    <property type="project" value="GO_Central"/>
</dbReference>
<feature type="domain" description="DYW" evidence="4">
    <location>
        <begin position="629"/>
        <end position="721"/>
    </location>
</feature>
<evidence type="ECO:0000313" key="6">
    <source>
        <dbReference type="EMBL" id="OTF95099.1"/>
    </source>
</evidence>
<evidence type="ECO:0000259" key="4">
    <source>
        <dbReference type="Pfam" id="PF14432"/>
    </source>
</evidence>
<reference evidence="5" key="3">
    <citation type="submission" date="2020-06" db="EMBL/GenBank/DDBJ databases">
        <title>Helianthus annuus Genome sequencing and assembly Release 2.</title>
        <authorList>
            <person name="Gouzy J."/>
            <person name="Langlade N."/>
            <person name="Munos S."/>
        </authorList>
    </citation>
    <scope>NUCLEOTIDE SEQUENCE</scope>
    <source>
        <tissue evidence="5">Leaves</tissue>
    </source>
</reference>
<evidence type="ECO:0000256" key="2">
    <source>
        <dbReference type="ARBA" id="ARBA00022737"/>
    </source>
</evidence>
<dbReference type="InParanoid" id="A0A251S8D0"/>
<dbReference type="InterPro" id="IPR002885">
    <property type="entry name" value="PPR_rpt"/>
</dbReference>
<dbReference type="GO" id="GO:0003723">
    <property type="term" value="F:RNA binding"/>
    <property type="evidence" value="ECO:0007669"/>
    <property type="project" value="InterPro"/>
</dbReference>
<dbReference type="STRING" id="4232.A0A251S8D0"/>
<feature type="repeat" description="PPR" evidence="3">
    <location>
        <begin position="112"/>
        <end position="146"/>
    </location>
</feature>
<dbReference type="EMBL" id="MNCJ02000330">
    <property type="protein sequence ID" value="KAF5764503.1"/>
    <property type="molecule type" value="Genomic_DNA"/>
</dbReference>
<evidence type="ECO:0000256" key="1">
    <source>
        <dbReference type="ARBA" id="ARBA00006643"/>
    </source>
</evidence>
<dbReference type="EMBL" id="CM007904">
    <property type="protein sequence ID" value="OTF95099.1"/>
    <property type="molecule type" value="Genomic_DNA"/>
</dbReference>
<dbReference type="FunFam" id="1.25.40.10:FF:000344">
    <property type="entry name" value="Pentatricopeptide repeat-containing protein"/>
    <property type="match status" value="1"/>
</dbReference>
<dbReference type="NCBIfam" id="TIGR00756">
    <property type="entry name" value="PPR"/>
    <property type="match status" value="5"/>
</dbReference>
<dbReference type="InterPro" id="IPR011990">
    <property type="entry name" value="TPR-like_helical_dom_sf"/>
</dbReference>
<reference evidence="6" key="2">
    <citation type="submission" date="2017-02" db="EMBL/GenBank/DDBJ databases">
        <title>Sunflower complete genome.</title>
        <authorList>
            <person name="Langlade N."/>
            <person name="Munos S."/>
        </authorList>
    </citation>
    <scope>NUCLEOTIDE SEQUENCE [LARGE SCALE GENOMIC DNA]</scope>
    <source>
        <tissue evidence="6">Leaves</tissue>
    </source>
</reference>
<dbReference type="SUPFAM" id="SSF48452">
    <property type="entry name" value="TPR-like"/>
    <property type="match status" value="1"/>
</dbReference>
<name>A0A251S8D0_HELAN</name>
<dbReference type="Gramene" id="mRNA:HanXRQr2_Chr15g0692801">
    <property type="protein sequence ID" value="CDS:HanXRQr2_Chr15g0692801.1"/>
    <property type="gene ID" value="HanXRQr2_Chr15g0692801"/>
</dbReference>
<dbReference type="OrthoDB" id="185373at2759"/>
<feature type="repeat" description="PPR" evidence="3">
    <location>
        <begin position="213"/>
        <end position="247"/>
    </location>
</feature>
<dbReference type="Pfam" id="PF13041">
    <property type="entry name" value="PPR_2"/>
    <property type="match status" value="4"/>
</dbReference>
<dbReference type="Gene3D" id="1.25.40.10">
    <property type="entry name" value="Tetratricopeptide repeat domain"/>
    <property type="match status" value="4"/>
</dbReference>
<dbReference type="PANTHER" id="PTHR47926:SF396">
    <property type="entry name" value="PENTATRICOPEPTIDE REPEAT-CONTAINING PROTEIN"/>
    <property type="match status" value="1"/>
</dbReference>
<dbReference type="InterPro" id="IPR046848">
    <property type="entry name" value="E_motif"/>
</dbReference>
<dbReference type="InterPro" id="IPR032867">
    <property type="entry name" value="DYW_dom"/>
</dbReference>
<comment type="similarity">
    <text evidence="1">Belongs to the PPR family. PCMP-H subfamily.</text>
</comment>
<organism evidence="6 7">
    <name type="scientific">Helianthus annuus</name>
    <name type="common">Common sunflower</name>
    <dbReference type="NCBI Taxonomy" id="4232"/>
    <lineage>
        <taxon>Eukaryota</taxon>
        <taxon>Viridiplantae</taxon>
        <taxon>Streptophyta</taxon>
        <taxon>Embryophyta</taxon>
        <taxon>Tracheophyta</taxon>
        <taxon>Spermatophyta</taxon>
        <taxon>Magnoliopsida</taxon>
        <taxon>eudicotyledons</taxon>
        <taxon>Gunneridae</taxon>
        <taxon>Pentapetalae</taxon>
        <taxon>asterids</taxon>
        <taxon>campanulids</taxon>
        <taxon>Asterales</taxon>
        <taxon>Asteraceae</taxon>
        <taxon>Asteroideae</taxon>
        <taxon>Heliantheae alliance</taxon>
        <taxon>Heliantheae</taxon>
        <taxon>Helianthus</taxon>
    </lineage>
</organism>
<dbReference type="OMA" id="QAGVCPN"/>
<dbReference type="Proteomes" id="UP000215914">
    <property type="component" value="Chromosome 15"/>
</dbReference>
<dbReference type="GO" id="GO:0080156">
    <property type="term" value="P:mitochondrial mRNA modification"/>
    <property type="evidence" value="ECO:0000318"/>
    <property type="project" value="GO_Central"/>
</dbReference>
<feature type="repeat" description="PPR" evidence="3">
    <location>
        <begin position="314"/>
        <end position="348"/>
    </location>
</feature>
<accession>A0A251S8D0</accession>
<dbReference type="AlphaFoldDB" id="A0A251S8D0"/>
<dbReference type="FunFam" id="1.25.40.10:FF:000090">
    <property type="entry name" value="Pentatricopeptide repeat-containing protein, chloroplastic"/>
    <property type="match status" value="1"/>
</dbReference>
<evidence type="ECO:0000313" key="5">
    <source>
        <dbReference type="EMBL" id="KAF5764503.1"/>
    </source>
</evidence>
<dbReference type="PANTHER" id="PTHR47926">
    <property type="entry name" value="PENTATRICOPEPTIDE REPEAT-CONTAINING PROTEIN"/>
    <property type="match status" value="1"/>
</dbReference>
<dbReference type="FunFam" id="1.25.40.10:FF:000309">
    <property type="entry name" value="Pentatricopeptide repeat-containing protein, chloroplastic"/>
    <property type="match status" value="1"/>
</dbReference>
<dbReference type="Pfam" id="PF14432">
    <property type="entry name" value="DYW_deaminase"/>
    <property type="match status" value="1"/>
</dbReference>
<dbReference type="InterPro" id="IPR046960">
    <property type="entry name" value="PPR_At4g14850-like_plant"/>
</dbReference>
<dbReference type="GO" id="GO:0008270">
    <property type="term" value="F:zinc ion binding"/>
    <property type="evidence" value="ECO:0007669"/>
    <property type="project" value="InterPro"/>
</dbReference>
<dbReference type="Pfam" id="PF01535">
    <property type="entry name" value="PPR"/>
    <property type="match status" value="2"/>
</dbReference>
<evidence type="ECO:0000313" key="7">
    <source>
        <dbReference type="Proteomes" id="UP000215914"/>
    </source>
</evidence>
<dbReference type="FunCoup" id="A0A251S8D0">
    <property type="interactions" value="60"/>
</dbReference>
<feature type="repeat" description="PPR" evidence="3">
    <location>
        <begin position="415"/>
        <end position="449"/>
    </location>
</feature>
<keyword evidence="7" id="KW-1185">Reference proteome</keyword>
<sequence length="721" mass="80776">MSRNLALPKPLSIFSRITSSTKIQTLTLQPLKDDDLNIHNNIFNTTFNHEHFYTSLLDRSTCRRHLNQIHSQITLTGFQFNGFIITKFIHVASNLGEILYARQVFDEFPEPYVFLWNAIIRGYSKQNKFSEGIAMYNRMQNTGVGPDCFTLPHVLKACGGAAAFEVGRAVHGQIFRRGFEGDGFVQNGLVAAYAKCGRIDNARSVFDGLGDRTVVSWTSIISAYAQNGEPIEALRIFKKMRSCGLQPDWITLVSVISAYADVEDVGQGKSSHSCVIKMGLESEPDLRIALITLYAKCGNVMIAKSLFDETETCNVIMWNTMISGFAKNGCCNEAIILFEQMLLRNLKPDSVTVCSTILACAQLGSLEEARKMGDYIDKSEYKHDVFVNSALIDMYAKCGSVELARKVFDQTKTKDIVVWSSMIVGYGLHGKAREAINLFDSMKQAGVGPNDVTFIGLLTACNHAGLVEDGWRIFNSMKDYNIEPRHQHYACVVDLLGRAGCLDRAYDFIKKMPIDPGVSVWGALLSASRIYRHVALGEYSAQHLFLLDPYNTGHYVQLSNLYASVRMWSGVARVRVLMKEKGLAKDMGCSMIEINGKLHVFRMGDMSHPRSDEIFKEHKRLDTRLKEAGLVADTESALHDLSYEDKEESICNHSERLAIVYGLMSTPAGSILRVTKNLRACVNCHAAIKLISRIENREIVVRDANRFHHFKNGECSCGDYW</sequence>